<name>A0A158QL65_HAEPC</name>
<proteinExistence type="predicted"/>
<dbReference type="GO" id="GO:0006487">
    <property type="term" value="P:protein N-linked glycosylation"/>
    <property type="evidence" value="ECO:0007669"/>
    <property type="project" value="TreeGrafter"/>
</dbReference>
<keyword evidence="3" id="KW-1185">Reference proteome</keyword>
<evidence type="ECO:0000313" key="3">
    <source>
        <dbReference type="Proteomes" id="UP000268014"/>
    </source>
</evidence>
<dbReference type="Proteomes" id="UP000268014">
    <property type="component" value="Unassembled WGS sequence"/>
</dbReference>
<evidence type="ECO:0000313" key="2">
    <source>
        <dbReference type="EMBL" id="VDO27333.1"/>
    </source>
</evidence>
<dbReference type="AlphaFoldDB" id="A0A158QL65"/>
<dbReference type="GO" id="GO:0005783">
    <property type="term" value="C:endoplasmic reticulum"/>
    <property type="evidence" value="ECO:0007669"/>
    <property type="project" value="TreeGrafter"/>
</dbReference>
<gene>
    <name evidence="2" type="ORF">HPLM_LOCUS5870</name>
</gene>
<dbReference type="GO" id="GO:0008375">
    <property type="term" value="F:acetylglucosaminyltransferase activity"/>
    <property type="evidence" value="ECO:0007669"/>
    <property type="project" value="TreeGrafter"/>
</dbReference>
<dbReference type="PANTHER" id="PTHR12062">
    <property type="entry name" value="N-ACETYLGLUCOSAMINYLTRANSFERASE VI"/>
    <property type="match status" value="1"/>
</dbReference>
<dbReference type="InterPro" id="IPR006759">
    <property type="entry name" value="Glyco_transf_54"/>
</dbReference>
<feature type="domain" description="MGAT4 conserved region" evidence="1">
    <location>
        <begin position="12"/>
        <end position="145"/>
    </location>
</feature>
<dbReference type="Pfam" id="PF04666">
    <property type="entry name" value="MGAT4_cons"/>
    <property type="match status" value="2"/>
</dbReference>
<reference evidence="2 3" key="2">
    <citation type="submission" date="2018-11" db="EMBL/GenBank/DDBJ databases">
        <authorList>
            <consortium name="Pathogen Informatics"/>
        </authorList>
    </citation>
    <scope>NUCLEOTIDE SEQUENCE [LARGE SCALE GENOMIC DNA]</scope>
    <source>
        <strain evidence="2 3">MHpl1</strain>
    </source>
</reference>
<organism evidence="4">
    <name type="scientific">Haemonchus placei</name>
    <name type="common">Barber's pole worm</name>
    <dbReference type="NCBI Taxonomy" id="6290"/>
    <lineage>
        <taxon>Eukaryota</taxon>
        <taxon>Metazoa</taxon>
        <taxon>Ecdysozoa</taxon>
        <taxon>Nematoda</taxon>
        <taxon>Chromadorea</taxon>
        <taxon>Rhabditida</taxon>
        <taxon>Rhabditina</taxon>
        <taxon>Rhabditomorpha</taxon>
        <taxon>Strongyloidea</taxon>
        <taxon>Trichostrongylidae</taxon>
        <taxon>Haemonchus</taxon>
    </lineage>
</organism>
<dbReference type="PANTHER" id="PTHR12062:SF9">
    <property type="entry name" value="ALPHA-1,3-MANNOSYL-GLYCOPROTEIN 4-BETA-N-ACETYLGLUCOSAMINYLTRANSFERASE A, ISOFORM A"/>
    <property type="match status" value="1"/>
</dbReference>
<dbReference type="EMBL" id="UZAF01016402">
    <property type="protein sequence ID" value="VDO27333.1"/>
    <property type="molecule type" value="Genomic_DNA"/>
</dbReference>
<dbReference type="GO" id="GO:0005793">
    <property type="term" value="C:endoplasmic reticulum-Golgi intermediate compartment"/>
    <property type="evidence" value="ECO:0007669"/>
    <property type="project" value="TreeGrafter"/>
</dbReference>
<dbReference type="STRING" id="6290.A0A158QL65"/>
<evidence type="ECO:0000313" key="4">
    <source>
        <dbReference type="WBParaSite" id="HPLM_0000588601-mRNA-1"/>
    </source>
</evidence>
<evidence type="ECO:0000259" key="1">
    <source>
        <dbReference type="Pfam" id="PF04666"/>
    </source>
</evidence>
<dbReference type="OMA" id="ADRNQSY"/>
<reference evidence="4" key="1">
    <citation type="submission" date="2016-04" db="UniProtKB">
        <authorList>
            <consortium name="WormBaseParasite"/>
        </authorList>
    </citation>
    <scope>IDENTIFICATION</scope>
</reference>
<dbReference type="WBParaSite" id="HPLM_0000588601-mRNA-1">
    <property type="protein sequence ID" value="HPLM_0000588601-mRNA-1"/>
    <property type="gene ID" value="HPLM_0000588601"/>
</dbReference>
<dbReference type="OrthoDB" id="2016523at2759"/>
<accession>A0A158QL65</accession>
<dbReference type="GO" id="GO:0005795">
    <property type="term" value="C:Golgi stack"/>
    <property type="evidence" value="ECO:0007669"/>
    <property type="project" value="TreeGrafter"/>
</dbReference>
<protein>
    <submittedName>
        <fullName evidence="4">Glycosyltransferase family 92 protein</fullName>
    </submittedName>
</protein>
<sequence length="697" mass="80818">MESDVIEPSLLSFFPHLSPKDMSSLRPLLFTKATGRERKIAFCMLVVKREKPYILQSLHSLLTNLEKQWRRKVVFIVMFAYIKTRTKSFMHLMDQILKTFAAEIQMGLVEVVAIPPKWYDFDMGSIQSTFKDSPERIIWRTKQNLVPGRLEECRGYLAKKHFVFIVMRKSKLSFFPKSRCTTWQRRRYVRLIYDAARNLHRIMVSPPVFQHIDSLPHSTPQNLKDEITNNYIYHKNPVNPPAILRTSMIQVLQHTAQAAYNSHEYMWFTEIGAGDYLTVDFAVPARIVGILIISGVDPAPLGRFGPETVVSVRYHDGNRRNLGNFTVDGDFLAHLDGLEVSSLELLVTAQIGHPVSGNLIEKEIAGNRLLSSVFLQHTAFCIPVVLRKEAYIFRTLHSLLSLSNLEEEFRHDVVFIVMFAFIDTAVDSFNSMIEDILGEFANEIQTGLLEVAAIPPKWYDLEFDAIQPTFNDSPERMQWRTKQNLDYIYLMNYGSRRADYYMQLEDDIKATSRYGRIIFDYIKFKQDRPWFIMQFSTLGAIGRLYRSEDVKYLTYAIALYYRYKPVDWILYSVENSRYCSSYGELTHCKQDRDLCSVTVAPPLFQHIGRVSSLSGKAQKLRERIEKASTQKCDKLQSKRGNPSARITSTMHHYRECTAQAGYDKEGYMWFIDVKQNDSLIVDFEKPARITSEMFAVD</sequence>
<feature type="domain" description="MGAT4 conserved region" evidence="1">
    <location>
        <begin position="379"/>
        <end position="622"/>
    </location>
</feature>
<dbReference type="InterPro" id="IPR057279">
    <property type="entry name" value="MGAT4"/>
</dbReference>